<feature type="binding site" evidence="13">
    <location>
        <position position="378"/>
    </location>
    <ligand>
        <name>[4Fe-4S] cluster</name>
        <dbReference type="ChEBI" id="CHEBI:49883"/>
        <label>1</label>
    </ligand>
</feature>
<proteinExistence type="inferred from homology"/>
<gene>
    <name evidence="16" type="primary">rsxC</name>
    <name evidence="13" type="synonym">rnfC</name>
    <name evidence="16" type="ORF">ELS82_08555</name>
</gene>
<dbReference type="EC" id="7.-.-.-" evidence="13"/>
<dbReference type="GO" id="GO:0005886">
    <property type="term" value="C:plasma membrane"/>
    <property type="evidence" value="ECO:0007669"/>
    <property type="project" value="UniProtKB-SubCell"/>
</dbReference>
<keyword evidence="5 13" id="KW-0997">Cell inner membrane</keyword>
<evidence type="ECO:0000313" key="16">
    <source>
        <dbReference type="EMBL" id="TFH91997.1"/>
    </source>
</evidence>
<feature type="binding site" evidence="13">
    <location>
        <position position="384"/>
    </location>
    <ligand>
        <name>[4Fe-4S] cluster</name>
        <dbReference type="ChEBI" id="CHEBI:49883"/>
        <label>1</label>
    </ligand>
</feature>
<keyword evidence="6 13" id="KW-0479">Metal-binding</keyword>
<feature type="region of interest" description="Disordered" evidence="14">
    <location>
        <begin position="465"/>
        <end position="496"/>
    </location>
</feature>
<feature type="compositionally biased region" description="Basic and acidic residues" evidence="14">
    <location>
        <begin position="772"/>
        <end position="783"/>
    </location>
</feature>
<dbReference type="InterPro" id="IPR011538">
    <property type="entry name" value="Nuo51_FMN-bd"/>
</dbReference>
<keyword evidence="9 13" id="KW-0249">Electron transport</keyword>
<comment type="function">
    <text evidence="13">Part of a membrane-bound complex that couples electron transfer with translocation of ions across the membrane.</text>
</comment>
<evidence type="ECO:0000256" key="8">
    <source>
        <dbReference type="ARBA" id="ARBA00022967"/>
    </source>
</evidence>
<dbReference type="GO" id="GO:0051539">
    <property type="term" value="F:4 iron, 4 sulfur cluster binding"/>
    <property type="evidence" value="ECO:0007669"/>
    <property type="project" value="UniProtKB-KW"/>
</dbReference>
<dbReference type="Gene3D" id="3.30.70.20">
    <property type="match status" value="1"/>
</dbReference>
<dbReference type="PROSITE" id="PS51379">
    <property type="entry name" value="4FE4S_FER_2"/>
    <property type="match status" value="2"/>
</dbReference>
<dbReference type="PANTHER" id="PTHR43034">
    <property type="entry name" value="ION-TRANSLOCATING OXIDOREDUCTASE COMPLEX SUBUNIT C"/>
    <property type="match status" value="1"/>
</dbReference>
<dbReference type="EMBL" id="SATR01000010">
    <property type="protein sequence ID" value="TFH91997.1"/>
    <property type="molecule type" value="Genomic_DNA"/>
</dbReference>
<feature type="compositionally biased region" description="Basic and acidic residues" evidence="14">
    <location>
        <begin position="812"/>
        <end position="823"/>
    </location>
</feature>
<evidence type="ECO:0000256" key="4">
    <source>
        <dbReference type="ARBA" id="ARBA00022485"/>
    </source>
</evidence>
<evidence type="ECO:0000256" key="14">
    <source>
        <dbReference type="SAM" id="MobiDB-lite"/>
    </source>
</evidence>
<protein>
    <recommendedName>
        <fullName evidence="13">Ion-translocating oxidoreductase complex subunit C</fullName>
        <ecNumber evidence="13">7.-.-.-</ecNumber>
    </recommendedName>
    <alternativeName>
        <fullName evidence="13">Rnf electron transport complex subunit C</fullName>
    </alternativeName>
</protein>
<keyword evidence="17" id="KW-1185">Reference proteome</keyword>
<dbReference type="FunFam" id="3.40.50.11540:FF:000004">
    <property type="entry name" value="Ion-translocating oxidoreductase complex subunit C"/>
    <property type="match status" value="1"/>
</dbReference>
<feature type="compositionally biased region" description="Acidic residues" evidence="14">
    <location>
        <begin position="824"/>
        <end position="834"/>
    </location>
</feature>
<keyword evidence="8 13" id="KW-1278">Translocase</keyword>
<evidence type="ECO:0000256" key="5">
    <source>
        <dbReference type="ARBA" id="ARBA00022519"/>
    </source>
</evidence>
<name>A0A4Y8WGI7_9VIBR</name>
<dbReference type="NCBIfam" id="TIGR01945">
    <property type="entry name" value="rnfC"/>
    <property type="match status" value="1"/>
</dbReference>
<keyword evidence="11 13" id="KW-0411">Iron-sulfur</keyword>
<feature type="binding site" evidence="13">
    <location>
        <position position="423"/>
    </location>
    <ligand>
        <name>[4Fe-4S] cluster</name>
        <dbReference type="ChEBI" id="CHEBI:49883"/>
        <label>2</label>
    </ligand>
</feature>
<comment type="cofactor">
    <cofactor evidence="13">
        <name>[4Fe-4S] cluster</name>
        <dbReference type="ChEBI" id="CHEBI:49883"/>
    </cofactor>
    <text evidence="13">Binds 2 [4Fe-4S] clusters per subunit.</text>
</comment>
<keyword evidence="4 13" id="KW-0004">4Fe-4S</keyword>
<evidence type="ECO:0000256" key="13">
    <source>
        <dbReference type="HAMAP-Rule" id="MF_00461"/>
    </source>
</evidence>
<evidence type="ECO:0000256" key="2">
    <source>
        <dbReference type="ARBA" id="ARBA00022448"/>
    </source>
</evidence>
<feature type="compositionally biased region" description="Acidic residues" evidence="14">
    <location>
        <begin position="744"/>
        <end position="754"/>
    </location>
</feature>
<dbReference type="Pfam" id="PF13375">
    <property type="entry name" value="RnfC_N"/>
    <property type="match status" value="1"/>
</dbReference>
<sequence>MLSLIEQIKSGALWTFPGGVHPAENKTQSVKTAIARAQIPAEIVLPVKQHIGKPGTLTVDVGEHVLKGQALTKYDMSFMLPVHAPTSGRVVAIEPRTTAHPSGLSETCIVIEPDFEDAWVERETWADFSQRTPDELIEKIRLAGVSGMGGAGFPTAKKIQSGLARTEILIINAAECEPYITADDMLMREHADEIIQGIEVVEHILKPKLTVIGIEDNKPEAVKALQKAAEHKDIVIRVIPTKYPSGGEKQLIKILTDKEVPNGVIPADIGILVQNVGSLYAIKRAVVDGEALVDRIVTLTGDTFKQPRNVWSLLGTPVQSLLDEFGYKADKKLPRLIMGGPMMGFTLPHSQVPITKTSNCILAPTRKEISPNQYEMACIRCGQCAEACPASLLPQQLLWHSKAEELDKCEELNIKDCIECGACAFVCPSEIPLVQYYRQAKAEIRTRKEESEAAERAKVRFEEKKARLDRDKAARENRFKKAADDRRKEMKSTGSDDAIAAAIARVKAQKSEASSPEEKAVKPAVAAAIAKAKAEQAAAAASDQAEPDNSEMAKLREERKQQARARKAAKEQQDTATTDNKKDAVAAAIARAKAKKAEQAQNASSDDPVEDKKAAVSAAIARAKAKKAQASKSNESDAPPASDDKKTAVAAAIARAKAKKAQASESNESDDPTASDDKKAAVAAAIARAKARKAEQQAAKADVSNDSIEEQPAEEDPKKAAVAAAIARAKALKAEQQAEKADESNDATEEQASEEDPKKAAVAAAIARAKARKAEQQAVKADESNDAVEEQPIEEDPKKAAVAAAIARAKARKAEQQAVKADESNDATEDQPVEEDPKKAAVAAAIARAKARKAEKEQQKQTEEKE</sequence>
<evidence type="ECO:0000256" key="12">
    <source>
        <dbReference type="ARBA" id="ARBA00023136"/>
    </source>
</evidence>
<feature type="domain" description="4Fe-4S ferredoxin-type" evidence="15">
    <location>
        <begin position="408"/>
        <end position="437"/>
    </location>
</feature>
<dbReference type="InterPro" id="IPR010208">
    <property type="entry name" value="Ion_transpt_RnfC/RsxC"/>
</dbReference>
<dbReference type="InterPro" id="IPR026902">
    <property type="entry name" value="RnfC_N"/>
</dbReference>
<keyword evidence="7 13" id="KW-0677">Repeat</keyword>
<feature type="binding site" evidence="13">
    <location>
        <position position="381"/>
    </location>
    <ligand>
        <name>[4Fe-4S] cluster</name>
        <dbReference type="ChEBI" id="CHEBI:49883"/>
        <label>1</label>
    </ligand>
</feature>
<dbReference type="Gene3D" id="3.40.50.11540">
    <property type="entry name" value="NADH-ubiquinone oxidoreductase 51kDa subunit"/>
    <property type="match status" value="1"/>
</dbReference>
<evidence type="ECO:0000313" key="17">
    <source>
        <dbReference type="Proteomes" id="UP000297753"/>
    </source>
</evidence>
<dbReference type="FunFam" id="3.30.70.20:FF:000044">
    <property type="entry name" value="Ion-translocating oxidoreductase complex subunit C"/>
    <property type="match status" value="1"/>
</dbReference>
<accession>A0A4Y8WGI7</accession>
<feature type="compositionally biased region" description="Low complexity" evidence="14">
    <location>
        <begin position="530"/>
        <end position="544"/>
    </location>
</feature>
<dbReference type="PANTHER" id="PTHR43034:SF2">
    <property type="entry name" value="ION-TRANSLOCATING OXIDOREDUCTASE COMPLEX SUBUNIT C"/>
    <property type="match status" value="1"/>
</dbReference>
<evidence type="ECO:0000256" key="10">
    <source>
        <dbReference type="ARBA" id="ARBA00023004"/>
    </source>
</evidence>
<comment type="subunit">
    <text evidence="13">The complex is composed of six subunits: RnfA, RnfB, RnfC, RnfD, RnfE and RnfG.</text>
</comment>
<keyword evidence="3 13" id="KW-1003">Cell membrane</keyword>
<feature type="binding site" evidence="13">
    <location>
        <position position="427"/>
    </location>
    <ligand>
        <name>[4Fe-4S] cluster</name>
        <dbReference type="ChEBI" id="CHEBI:49883"/>
        <label>1</label>
    </ligand>
</feature>
<feature type="binding site" evidence="13">
    <location>
        <position position="417"/>
    </location>
    <ligand>
        <name>[4Fe-4S] cluster</name>
        <dbReference type="ChEBI" id="CHEBI:49883"/>
        <label>2</label>
    </ligand>
</feature>
<dbReference type="OrthoDB" id="9767754at2"/>
<organism evidence="16 17">
    <name type="scientific">Vibrio ouci</name>
    <dbReference type="NCBI Taxonomy" id="2499078"/>
    <lineage>
        <taxon>Bacteria</taxon>
        <taxon>Pseudomonadati</taxon>
        <taxon>Pseudomonadota</taxon>
        <taxon>Gammaproteobacteria</taxon>
        <taxon>Vibrionales</taxon>
        <taxon>Vibrionaceae</taxon>
        <taxon>Vibrio</taxon>
    </lineage>
</organism>
<dbReference type="Pfam" id="PF12838">
    <property type="entry name" value="Fer4_7"/>
    <property type="match status" value="1"/>
</dbReference>
<dbReference type="NCBIfam" id="NF003454">
    <property type="entry name" value="PRK05035.1"/>
    <property type="match status" value="1"/>
</dbReference>
<feature type="domain" description="4Fe-4S ferredoxin-type" evidence="15">
    <location>
        <begin position="367"/>
        <end position="398"/>
    </location>
</feature>
<evidence type="ECO:0000259" key="15">
    <source>
        <dbReference type="PROSITE" id="PS51379"/>
    </source>
</evidence>
<feature type="compositionally biased region" description="Low complexity" evidence="14">
    <location>
        <begin position="720"/>
        <end position="729"/>
    </location>
</feature>
<evidence type="ECO:0000256" key="9">
    <source>
        <dbReference type="ARBA" id="ARBA00022982"/>
    </source>
</evidence>
<feature type="compositionally biased region" description="Basic and acidic residues" evidence="14">
    <location>
        <begin position="852"/>
        <end position="866"/>
    </location>
</feature>
<dbReference type="SUPFAM" id="SSF142019">
    <property type="entry name" value="Nqo1 FMN-binding domain-like"/>
    <property type="match status" value="1"/>
</dbReference>
<feature type="compositionally biased region" description="Basic and acidic residues" evidence="14">
    <location>
        <begin position="732"/>
        <end position="743"/>
    </location>
</feature>
<feature type="compositionally biased region" description="Basic and acidic residues" evidence="14">
    <location>
        <begin position="568"/>
        <end position="584"/>
    </location>
</feature>
<keyword evidence="2 13" id="KW-0813">Transport</keyword>
<feature type="binding site" evidence="13">
    <location>
        <position position="420"/>
    </location>
    <ligand>
        <name>[4Fe-4S] cluster</name>
        <dbReference type="ChEBI" id="CHEBI:49883"/>
        <label>2</label>
    </ligand>
</feature>
<dbReference type="InterPro" id="IPR017896">
    <property type="entry name" value="4Fe4S_Fe-S-bd"/>
</dbReference>
<evidence type="ECO:0000256" key="3">
    <source>
        <dbReference type="ARBA" id="ARBA00022475"/>
    </source>
</evidence>
<dbReference type="Proteomes" id="UP000297753">
    <property type="component" value="Unassembled WGS sequence"/>
</dbReference>
<dbReference type="RefSeq" id="WP_134835126.1">
    <property type="nucleotide sequence ID" value="NZ_SATR01000010.1"/>
</dbReference>
<feature type="region of interest" description="Disordered" evidence="14">
    <location>
        <begin position="530"/>
        <end position="866"/>
    </location>
</feature>
<dbReference type="InterPro" id="IPR037225">
    <property type="entry name" value="Nuo51_FMN-bd_sf"/>
</dbReference>
<dbReference type="GO" id="GO:0009055">
    <property type="term" value="F:electron transfer activity"/>
    <property type="evidence" value="ECO:0007669"/>
    <property type="project" value="InterPro"/>
</dbReference>
<comment type="subcellular location">
    <subcellularLocation>
        <location evidence="13">Cell inner membrane</location>
        <topology evidence="13">Peripheral membrane protein</topology>
    </subcellularLocation>
    <subcellularLocation>
        <location evidence="1">Cell membrane</location>
        <topology evidence="1">Peripheral membrane protein</topology>
    </subcellularLocation>
</comment>
<dbReference type="GO" id="GO:0022900">
    <property type="term" value="P:electron transport chain"/>
    <property type="evidence" value="ECO:0007669"/>
    <property type="project" value="UniProtKB-UniRule"/>
</dbReference>
<feature type="compositionally biased region" description="Basic and acidic residues" evidence="14">
    <location>
        <begin position="465"/>
        <end position="491"/>
    </location>
</feature>
<comment type="caution">
    <text evidence="16">The sequence shown here is derived from an EMBL/GenBank/DDBJ whole genome shotgun (WGS) entry which is preliminary data.</text>
</comment>
<comment type="similarity">
    <text evidence="13">Belongs to the 4Fe4S bacterial-type ferredoxin family. RnfC subfamily.</text>
</comment>
<dbReference type="HAMAP" id="MF_00461">
    <property type="entry name" value="RsxC_RnfC"/>
    <property type="match status" value="1"/>
</dbReference>
<evidence type="ECO:0000256" key="1">
    <source>
        <dbReference type="ARBA" id="ARBA00004202"/>
    </source>
</evidence>
<dbReference type="GO" id="GO:0046872">
    <property type="term" value="F:metal ion binding"/>
    <property type="evidence" value="ECO:0007669"/>
    <property type="project" value="UniProtKB-KW"/>
</dbReference>
<reference evidence="16 17" key="1">
    <citation type="submission" date="2019-01" db="EMBL/GenBank/DDBJ databases">
        <title>Vibrio BEI176 sp. nov, a marine bacterium isolated from China: eastern marignal seas.</title>
        <authorList>
            <person name="Li B."/>
        </authorList>
    </citation>
    <scope>NUCLEOTIDE SEQUENCE [LARGE SCALE GENOMIC DNA]</scope>
    <source>
        <strain evidence="16 17">BEI176</strain>
    </source>
</reference>
<dbReference type="InterPro" id="IPR017900">
    <property type="entry name" value="4Fe4S_Fe_S_CS"/>
</dbReference>
<evidence type="ECO:0000256" key="7">
    <source>
        <dbReference type="ARBA" id="ARBA00022737"/>
    </source>
</evidence>
<evidence type="ECO:0000256" key="6">
    <source>
        <dbReference type="ARBA" id="ARBA00022723"/>
    </source>
</evidence>
<dbReference type="SUPFAM" id="SSF46548">
    <property type="entry name" value="alpha-helical ferredoxin"/>
    <property type="match status" value="1"/>
</dbReference>
<feature type="compositionally biased region" description="Basic and acidic residues" evidence="14">
    <location>
        <begin position="551"/>
        <end position="561"/>
    </location>
</feature>
<feature type="binding site" evidence="13">
    <location>
        <position position="388"/>
    </location>
    <ligand>
        <name>[4Fe-4S] cluster</name>
        <dbReference type="ChEBI" id="CHEBI:49883"/>
        <label>2</label>
    </ligand>
</feature>
<dbReference type="PROSITE" id="PS00198">
    <property type="entry name" value="4FE4S_FER_1"/>
    <property type="match status" value="1"/>
</dbReference>
<evidence type="ECO:0000256" key="11">
    <source>
        <dbReference type="ARBA" id="ARBA00023014"/>
    </source>
</evidence>
<dbReference type="Pfam" id="PF01512">
    <property type="entry name" value="Complex1_51K"/>
    <property type="match status" value="1"/>
</dbReference>
<dbReference type="AlphaFoldDB" id="A0A4Y8WGI7"/>
<keyword evidence="10 13" id="KW-0408">Iron</keyword>
<feature type="compositionally biased region" description="Acidic residues" evidence="14">
    <location>
        <begin position="784"/>
        <end position="794"/>
    </location>
</feature>
<keyword evidence="12 13" id="KW-0472">Membrane</keyword>